<keyword evidence="11" id="KW-0175">Coiled coil</keyword>
<dbReference type="InterPro" id="IPR043567">
    <property type="entry name" value="SYTL1-5_C2B"/>
</dbReference>
<keyword evidence="7" id="KW-0472">Membrane</keyword>
<keyword evidence="3" id="KW-0479">Metal-binding</keyword>
<feature type="compositionally biased region" description="Polar residues" evidence="12">
    <location>
        <begin position="263"/>
        <end position="274"/>
    </location>
</feature>
<dbReference type="PROSITE" id="PS50916">
    <property type="entry name" value="RABBD"/>
    <property type="match status" value="1"/>
</dbReference>
<feature type="domain" description="RabBD" evidence="14">
    <location>
        <begin position="7"/>
        <end position="123"/>
    </location>
</feature>
<evidence type="ECO:0000256" key="9">
    <source>
        <dbReference type="ARBA" id="ARBA00061838"/>
    </source>
</evidence>
<dbReference type="InterPro" id="IPR041282">
    <property type="entry name" value="FYVE_2"/>
</dbReference>
<dbReference type="AlphaFoldDB" id="A0A6P3FVY9"/>
<evidence type="ECO:0000256" key="4">
    <source>
        <dbReference type="ARBA" id="ARBA00022737"/>
    </source>
</evidence>
<dbReference type="Pfam" id="PF02318">
    <property type="entry name" value="FYVE_2"/>
    <property type="match status" value="1"/>
</dbReference>
<dbReference type="OrthoDB" id="195679at2759"/>
<dbReference type="FunFam" id="2.60.40.150:FF:000006">
    <property type="entry name" value="Synaptotagmin-like 5, isoform CRA_a"/>
    <property type="match status" value="1"/>
</dbReference>
<feature type="compositionally biased region" description="Polar residues" evidence="12">
    <location>
        <begin position="304"/>
        <end position="321"/>
    </location>
</feature>
<dbReference type="InterPro" id="IPR010911">
    <property type="entry name" value="Rab_BD"/>
</dbReference>
<dbReference type="Gene3D" id="3.30.40.10">
    <property type="entry name" value="Zinc/RING finger domain, C3HC4 (zinc finger)"/>
    <property type="match status" value="1"/>
</dbReference>
<evidence type="ECO:0000256" key="6">
    <source>
        <dbReference type="ARBA" id="ARBA00022833"/>
    </source>
</evidence>
<evidence type="ECO:0000256" key="10">
    <source>
        <dbReference type="ARBA" id="ARBA00072156"/>
    </source>
</evidence>
<evidence type="ECO:0000313" key="15">
    <source>
        <dbReference type="Proteomes" id="UP000515203"/>
    </source>
</evidence>
<comment type="subcellular location">
    <subcellularLocation>
        <location evidence="1">Membrane</location>
        <topology evidence="1">Peripheral membrane protein</topology>
    </subcellularLocation>
</comment>
<name>A0A6P3FVY9_OCTDE</name>
<reference evidence="16" key="1">
    <citation type="submission" date="2025-08" db="UniProtKB">
        <authorList>
            <consortium name="RefSeq"/>
        </authorList>
    </citation>
    <scope>IDENTIFICATION</scope>
</reference>
<dbReference type="GO" id="GO:0006886">
    <property type="term" value="P:intracellular protein transport"/>
    <property type="evidence" value="ECO:0007669"/>
    <property type="project" value="InterPro"/>
</dbReference>
<feature type="coiled-coil region" evidence="11">
    <location>
        <begin position="25"/>
        <end position="59"/>
    </location>
</feature>
<dbReference type="Gene3D" id="2.60.40.150">
    <property type="entry name" value="C2 domain"/>
    <property type="match status" value="2"/>
</dbReference>
<evidence type="ECO:0000256" key="2">
    <source>
        <dbReference type="ARBA" id="ARBA00022553"/>
    </source>
</evidence>
<dbReference type="FunFam" id="3.30.40.10:FF:000018">
    <property type="entry name" value="Synaptotagmin-like 5, isoform CRA_a"/>
    <property type="match status" value="1"/>
</dbReference>
<dbReference type="CTD" id="94122"/>
<keyword evidence="15" id="KW-1185">Reference proteome</keyword>
<keyword evidence="6" id="KW-0862">Zinc</keyword>
<keyword evidence="5" id="KW-0863">Zinc-finger</keyword>
<dbReference type="GO" id="GO:0008270">
    <property type="term" value="F:zinc ion binding"/>
    <property type="evidence" value="ECO:0007669"/>
    <property type="project" value="UniProtKB-KW"/>
</dbReference>
<dbReference type="CDD" id="cd15766">
    <property type="entry name" value="FYVE_Slp5"/>
    <property type="match status" value="1"/>
</dbReference>
<evidence type="ECO:0000256" key="5">
    <source>
        <dbReference type="ARBA" id="ARBA00022771"/>
    </source>
</evidence>
<feature type="region of interest" description="Disordered" evidence="12">
    <location>
        <begin position="145"/>
        <end position="187"/>
    </location>
</feature>
<dbReference type="GO" id="GO:0005543">
    <property type="term" value="F:phospholipid binding"/>
    <property type="evidence" value="ECO:0007669"/>
    <property type="project" value="InterPro"/>
</dbReference>
<comment type="subunit">
    <text evidence="9">Binds RAB27A that has been activated by GTP-binding.</text>
</comment>
<gene>
    <name evidence="16" type="primary">Sytl5</name>
</gene>
<dbReference type="Proteomes" id="UP000515203">
    <property type="component" value="Unplaced"/>
</dbReference>
<dbReference type="InterPro" id="IPR042783">
    <property type="entry name" value="SYTL5_FYVE"/>
</dbReference>
<dbReference type="InterPro" id="IPR011011">
    <property type="entry name" value="Znf_FYVE_PHD"/>
</dbReference>
<feature type="domain" description="C2" evidence="13">
    <location>
        <begin position="564"/>
        <end position="695"/>
    </location>
</feature>
<accession>A0A6P3FVY9</accession>
<evidence type="ECO:0000256" key="8">
    <source>
        <dbReference type="ARBA" id="ARBA00053749"/>
    </source>
</evidence>
<proteinExistence type="predicted"/>
<feature type="compositionally biased region" description="Polar residues" evidence="12">
    <location>
        <begin position="232"/>
        <end position="253"/>
    </location>
</feature>
<dbReference type="Pfam" id="PF00168">
    <property type="entry name" value="C2"/>
    <property type="match status" value="2"/>
</dbReference>
<dbReference type="GO" id="GO:0042043">
    <property type="term" value="F:neurexin family protein binding"/>
    <property type="evidence" value="ECO:0007669"/>
    <property type="project" value="TreeGrafter"/>
</dbReference>
<evidence type="ECO:0000256" key="11">
    <source>
        <dbReference type="SAM" id="Coils"/>
    </source>
</evidence>
<dbReference type="PANTHER" id="PTHR45716:SF6">
    <property type="entry name" value="SYNAPTOTAGMIN-LIKE PROTEIN 5"/>
    <property type="match status" value="1"/>
</dbReference>
<evidence type="ECO:0000256" key="3">
    <source>
        <dbReference type="ARBA" id="ARBA00022723"/>
    </source>
</evidence>
<keyword evidence="2" id="KW-0597">Phosphoprotein</keyword>
<evidence type="ECO:0000256" key="12">
    <source>
        <dbReference type="SAM" id="MobiDB-lite"/>
    </source>
</evidence>
<dbReference type="InterPro" id="IPR013083">
    <property type="entry name" value="Znf_RING/FYVE/PHD"/>
</dbReference>
<dbReference type="InterPro" id="IPR037303">
    <property type="entry name" value="SLP-4/5_C2A"/>
</dbReference>
<dbReference type="PROSITE" id="PS50004">
    <property type="entry name" value="C2"/>
    <property type="match status" value="2"/>
</dbReference>
<evidence type="ECO:0000256" key="7">
    <source>
        <dbReference type="ARBA" id="ARBA00023136"/>
    </source>
</evidence>
<dbReference type="CDD" id="cd04020">
    <property type="entry name" value="C2B_SLP_1-2-3-4"/>
    <property type="match status" value="1"/>
</dbReference>
<evidence type="ECO:0000313" key="16">
    <source>
        <dbReference type="RefSeq" id="XP_004645958.1"/>
    </source>
</evidence>
<evidence type="ECO:0000256" key="1">
    <source>
        <dbReference type="ARBA" id="ARBA00004170"/>
    </source>
</evidence>
<protein>
    <recommendedName>
        <fullName evidence="10">Synaptotagmin-like protein 5</fullName>
    </recommendedName>
</protein>
<organism evidence="15 16">
    <name type="scientific">Octodon degus</name>
    <name type="common">Degu</name>
    <name type="synonym">Sciurus degus</name>
    <dbReference type="NCBI Taxonomy" id="10160"/>
    <lineage>
        <taxon>Eukaryota</taxon>
        <taxon>Metazoa</taxon>
        <taxon>Chordata</taxon>
        <taxon>Craniata</taxon>
        <taxon>Vertebrata</taxon>
        <taxon>Euteleostomi</taxon>
        <taxon>Mammalia</taxon>
        <taxon>Eutheria</taxon>
        <taxon>Euarchontoglires</taxon>
        <taxon>Glires</taxon>
        <taxon>Rodentia</taxon>
        <taxon>Hystricomorpha</taxon>
        <taxon>Octodontidae</taxon>
        <taxon>Octodon</taxon>
    </lineage>
</organism>
<dbReference type="SMART" id="SM00239">
    <property type="entry name" value="C2"/>
    <property type="match status" value="2"/>
</dbReference>
<dbReference type="PANTHER" id="PTHR45716">
    <property type="entry name" value="BITESIZE, ISOFORM I"/>
    <property type="match status" value="1"/>
</dbReference>
<dbReference type="GO" id="GO:0006887">
    <property type="term" value="P:exocytosis"/>
    <property type="evidence" value="ECO:0007669"/>
    <property type="project" value="TreeGrafter"/>
</dbReference>
<dbReference type="GO" id="GO:0070382">
    <property type="term" value="C:exocytic vesicle"/>
    <property type="evidence" value="ECO:0007669"/>
    <property type="project" value="TreeGrafter"/>
</dbReference>
<evidence type="ECO:0000259" key="14">
    <source>
        <dbReference type="PROSITE" id="PS50916"/>
    </source>
</evidence>
<feature type="domain" description="C2" evidence="13">
    <location>
        <begin position="407"/>
        <end position="528"/>
    </location>
</feature>
<dbReference type="SUPFAM" id="SSF57903">
    <property type="entry name" value="FYVE/PHD zinc finger"/>
    <property type="match status" value="1"/>
</dbReference>
<sequence length="731" mass="81252">MSKTSEFINLSFLLDHEKEMILGVLKRDEYLKKVEEKRIRKLKNELLEAKRRSGKTQQETSRVCVHCQRNLGLIFDRGDPCKACSLRVCSECRVVDLDGSWKCTVCAKVAELRIITGEWFYEEKAKRFKQVNVLGTDVVRQSILRRSPGSGEVQSQDQTRQDGEKSDTSPSVGQKASHDGPKRKGFLLSKFRSATRGEIITPKAESGRSYSLDLDSQNLRSLKSTAGPERGSPSSDLIDQETGSGTLKSSWSNVVAPVPQRSPAPSTRSMTSVSSKEHGFENSMGLSATEHTSEELTKSHRRNMSSTPSIAVSGTSLSSDRSQSELHLSESFTENLEETVSIRSRSVPGALDKDLNSLEEPEGDADDLASSQFSANTCSLASGLSTTSLNSMMSVYSETGDYGNVKVSGEILLHISYCYKTGGLNIFVKNCRNLAIGDEKKQRTDAYVKSYLLPDKSRNNKRKTKIRTGTNPEFNETLKYTISHTQLETRTLQLSVWHYDRFGYNSFLGEVEIPFDSWNFENPCDEWFVLQPKVEFAPDIGLQYKGELTVVLRYIPPEESVTLPLGQLQGKKASKKGKKKDSLVISGGILEVFIKEAKNLTAVKSGGTSDSFVKGYLLPDDSKATKHKTVVIKKSVNPQWNHTFMFSGLYPQDINNVCLELTVWDKEAFASNIFLGGVRLNCGSGVSLGKAVDWMDSQGEEQRLWQKMAENPGTPIEGILMLRSSMGKCRL</sequence>
<dbReference type="InterPro" id="IPR035892">
    <property type="entry name" value="C2_domain_sf"/>
</dbReference>
<dbReference type="OMA" id="VEDKRIX"/>
<keyword evidence="4" id="KW-0677">Repeat</keyword>
<dbReference type="GO" id="GO:0005886">
    <property type="term" value="C:plasma membrane"/>
    <property type="evidence" value="ECO:0007669"/>
    <property type="project" value="TreeGrafter"/>
</dbReference>
<dbReference type="GO" id="GO:0031267">
    <property type="term" value="F:small GTPase binding"/>
    <property type="evidence" value="ECO:0007669"/>
    <property type="project" value="InterPro"/>
</dbReference>
<comment type="function">
    <text evidence="8">May act as Rab effector protein and play a role in vesicle trafficking. Binds phospholipids.</text>
</comment>
<evidence type="ECO:0000259" key="13">
    <source>
        <dbReference type="PROSITE" id="PS50004"/>
    </source>
</evidence>
<feature type="region of interest" description="Disordered" evidence="12">
    <location>
        <begin position="222"/>
        <end position="337"/>
    </location>
</feature>
<dbReference type="InterPro" id="IPR000008">
    <property type="entry name" value="C2_dom"/>
</dbReference>
<dbReference type="InParanoid" id="A0A6P3FVY9"/>
<dbReference type="GeneID" id="101569329"/>
<dbReference type="CDD" id="cd04029">
    <property type="entry name" value="C2A_SLP-4_5"/>
    <property type="match status" value="1"/>
</dbReference>
<dbReference type="RefSeq" id="XP_004645958.1">
    <property type="nucleotide sequence ID" value="XM_004645901.2"/>
</dbReference>
<dbReference type="FunCoup" id="A0A6P3FVY9">
    <property type="interactions" value="310"/>
</dbReference>
<dbReference type="SUPFAM" id="SSF49562">
    <property type="entry name" value="C2 domain (Calcium/lipid-binding domain, CaLB)"/>
    <property type="match status" value="2"/>
</dbReference>
<dbReference type="FunFam" id="2.60.40.150:FF:000107">
    <property type="entry name" value="Synaptotagmin-like 5, isoform CRA_a"/>
    <property type="match status" value="1"/>
</dbReference>